<dbReference type="Gene3D" id="3.40.50.300">
    <property type="entry name" value="P-loop containing nucleotide triphosphate hydrolases"/>
    <property type="match status" value="2"/>
</dbReference>
<evidence type="ECO:0000256" key="2">
    <source>
        <dbReference type="ARBA" id="ARBA00022840"/>
    </source>
</evidence>
<dbReference type="NCBIfam" id="NF000355">
    <property type="entry name" value="ribo_prot_ABC_F"/>
    <property type="match status" value="1"/>
</dbReference>
<feature type="domain" description="ABC transporter" evidence="4">
    <location>
        <begin position="4"/>
        <end position="261"/>
    </location>
</feature>
<dbReference type="CDD" id="cd03221">
    <property type="entry name" value="ABCF_EF-3"/>
    <property type="match status" value="2"/>
</dbReference>
<dbReference type="InterPro" id="IPR027417">
    <property type="entry name" value="P-loop_NTPase"/>
</dbReference>
<dbReference type="InterPro" id="IPR017871">
    <property type="entry name" value="ABC_transporter-like_CS"/>
</dbReference>
<dbReference type="SMART" id="SM00382">
    <property type="entry name" value="AAA"/>
    <property type="match status" value="2"/>
</dbReference>
<dbReference type="GO" id="GO:0005524">
    <property type="term" value="F:ATP binding"/>
    <property type="evidence" value="ECO:0007669"/>
    <property type="project" value="UniProtKB-KW"/>
</dbReference>
<dbReference type="Pfam" id="PF00005">
    <property type="entry name" value="ABC_tran"/>
    <property type="match status" value="2"/>
</dbReference>
<dbReference type="Proteomes" id="UP000198660">
    <property type="component" value="Unassembled WGS sequence"/>
</dbReference>
<dbReference type="EMBL" id="FPAA01000002">
    <property type="protein sequence ID" value="SFS43595.1"/>
    <property type="molecule type" value="Genomic_DNA"/>
</dbReference>
<dbReference type="PANTHER" id="PTHR42855">
    <property type="entry name" value="ABC TRANSPORTER ATP-BINDING SUBUNIT"/>
    <property type="match status" value="1"/>
</dbReference>
<evidence type="ECO:0000313" key="5">
    <source>
        <dbReference type="EMBL" id="SFS43595.1"/>
    </source>
</evidence>
<keyword evidence="1" id="KW-0547">Nucleotide-binding</keyword>
<keyword evidence="6" id="KW-1185">Reference proteome</keyword>
<dbReference type="PROSITE" id="PS50893">
    <property type="entry name" value="ABC_TRANSPORTER_2"/>
    <property type="match status" value="2"/>
</dbReference>
<dbReference type="PROSITE" id="PS00211">
    <property type="entry name" value="ABC_TRANSPORTER_1"/>
    <property type="match status" value="2"/>
</dbReference>
<dbReference type="AlphaFoldDB" id="A0A1I6PU72"/>
<dbReference type="InterPro" id="IPR051309">
    <property type="entry name" value="ABCF_ATPase"/>
</dbReference>
<dbReference type="GO" id="GO:0016887">
    <property type="term" value="F:ATP hydrolysis activity"/>
    <property type="evidence" value="ECO:0007669"/>
    <property type="project" value="InterPro"/>
</dbReference>
<dbReference type="RefSeq" id="WP_245838600.1">
    <property type="nucleotide sequence ID" value="NZ_FPAA01000002.1"/>
</dbReference>
<evidence type="ECO:0000256" key="3">
    <source>
        <dbReference type="SAM" id="Coils"/>
    </source>
</evidence>
<dbReference type="Pfam" id="PF12848">
    <property type="entry name" value="ABC_tran_Xtn"/>
    <property type="match status" value="1"/>
</dbReference>
<evidence type="ECO:0000256" key="1">
    <source>
        <dbReference type="ARBA" id="ARBA00022741"/>
    </source>
</evidence>
<accession>A0A1I6PU72</accession>
<keyword evidence="2" id="KW-0067">ATP-binding</keyword>
<protein>
    <submittedName>
        <fullName evidence="5">ATPase components of ABC transporters with duplicated ATPase domains</fullName>
    </submittedName>
</protein>
<dbReference type="InterPro" id="IPR003593">
    <property type="entry name" value="AAA+_ATPase"/>
</dbReference>
<organism evidence="5 6">
    <name type="scientific">Marininema halotolerans</name>
    <dbReference type="NCBI Taxonomy" id="1155944"/>
    <lineage>
        <taxon>Bacteria</taxon>
        <taxon>Bacillati</taxon>
        <taxon>Bacillota</taxon>
        <taxon>Bacilli</taxon>
        <taxon>Bacillales</taxon>
        <taxon>Thermoactinomycetaceae</taxon>
        <taxon>Marininema</taxon>
    </lineage>
</organism>
<dbReference type="SUPFAM" id="SSF52540">
    <property type="entry name" value="P-loop containing nucleoside triphosphate hydrolases"/>
    <property type="match status" value="2"/>
</dbReference>
<evidence type="ECO:0000313" key="6">
    <source>
        <dbReference type="Proteomes" id="UP000198660"/>
    </source>
</evidence>
<name>A0A1I6PU72_9BACL</name>
<dbReference type="FunFam" id="3.40.50.300:FF:001807">
    <property type="entry name" value="ABC transporter ATP-binding protein"/>
    <property type="match status" value="1"/>
</dbReference>
<feature type="domain" description="ABC transporter" evidence="4">
    <location>
        <begin position="337"/>
        <end position="549"/>
    </location>
</feature>
<evidence type="ECO:0000259" key="4">
    <source>
        <dbReference type="PROSITE" id="PS50893"/>
    </source>
</evidence>
<keyword evidence="3" id="KW-0175">Coiled coil</keyword>
<feature type="coiled-coil region" evidence="3">
    <location>
        <begin position="264"/>
        <end position="312"/>
    </location>
</feature>
<dbReference type="InterPro" id="IPR032781">
    <property type="entry name" value="ABC_tran_Xtn"/>
</dbReference>
<reference evidence="6" key="1">
    <citation type="submission" date="2016-10" db="EMBL/GenBank/DDBJ databases">
        <authorList>
            <person name="Varghese N."/>
            <person name="Submissions S."/>
        </authorList>
    </citation>
    <scope>NUCLEOTIDE SEQUENCE [LARGE SCALE GENOMIC DNA]</scope>
    <source>
        <strain evidence="6">DSM 45789</strain>
    </source>
</reference>
<dbReference type="PANTHER" id="PTHR42855:SF2">
    <property type="entry name" value="DRUG RESISTANCE ABC TRANSPORTER,ATP-BINDING PROTEIN"/>
    <property type="match status" value="1"/>
</dbReference>
<dbReference type="InterPro" id="IPR003439">
    <property type="entry name" value="ABC_transporter-like_ATP-bd"/>
</dbReference>
<proteinExistence type="predicted"/>
<sequence length="550" mass="62977">MIICATNQVGKQIGTHWVIENITMDIHEGEKIGWVGPNGCGKTTLLRMLAKEETPDRGEIFHRKGARIGYLAQVPSFTKEVSIREALLDAFVATQSLQIEMDDLSNRMGDPLLAPEKLTRLLARFQLTQEAFERAGGYENEAKVRKVAHGLGFAEKMLDTPFHTLSGGEKTKVGLARILLQEPDLLLLDEPTNHLDLAAVEWLEDYLSRIPATVIVVSHDRTFLDRVVHRIFDLEGGELVLYEGGYSFFVKEKEKRLLLEFEAYQEQQKKIKKMKEAIKRLREWANRANPPNDGMHRRASSMEKALQRIEQRKKPVLERKKIGLRFEMEMRSGNDVLIAEDVSKWFGERIVLEAVDLRVRFRDRVAIVGGNGSGKTTLLRMATSQMEPDIGEIRVGSGVKVGYLSQVGWEGDSQMTVLEAFREEVPVEEGEARHLLAKFLFYGYAVFRPVHHLSGGERMRLRLAQLMYQGVNFLILDEPTNHLDIDAREALEEALMEFDGTILAVSHDRWFLNRLFSPVYWLEKGALQRFEGNYDEAREKRNQSTNRIKW</sequence>
<gene>
    <name evidence="5" type="ORF">SAMN05444972_102126</name>
</gene>
<dbReference type="FunFam" id="3.40.50.300:FF:000011">
    <property type="entry name" value="Putative ABC transporter ATP-binding component"/>
    <property type="match status" value="1"/>
</dbReference>